<dbReference type="PANTHER" id="PTHR11864">
    <property type="entry name" value="PRE-MRNA-PROCESSING PROTEIN PRP40"/>
    <property type="match status" value="1"/>
</dbReference>
<proteinExistence type="predicted"/>
<dbReference type="GO" id="GO:0045292">
    <property type="term" value="P:mRNA cis splicing, via spliceosome"/>
    <property type="evidence" value="ECO:0007669"/>
    <property type="project" value="InterPro"/>
</dbReference>
<evidence type="ECO:0000313" key="2">
    <source>
        <dbReference type="Proteomes" id="UP000887565"/>
    </source>
</evidence>
<dbReference type="SUPFAM" id="SSF51045">
    <property type="entry name" value="WW domain"/>
    <property type="match status" value="2"/>
</dbReference>
<protein>
    <submittedName>
        <fullName evidence="3">WW domain-containing protein</fullName>
    </submittedName>
</protein>
<dbReference type="GO" id="GO:0071004">
    <property type="term" value="C:U2-type prespliceosome"/>
    <property type="evidence" value="ECO:0007669"/>
    <property type="project" value="TreeGrafter"/>
</dbReference>
<dbReference type="WBParaSite" id="nRc.2.0.1.t15600-RA">
    <property type="protein sequence ID" value="nRc.2.0.1.t15600-RA"/>
    <property type="gene ID" value="nRc.2.0.1.g15600"/>
</dbReference>
<dbReference type="Proteomes" id="UP000887565">
    <property type="component" value="Unplaced"/>
</dbReference>
<dbReference type="AlphaFoldDB" id="A0A915INZ7"/>
<sequence length="95" mass="10921">DSVWSEHKSPDGRTYYYNNVTKQSVWEKPEEMKSPKELVDSSCPWKEYKTSDGKSYYYNVSTQKSVWTIPKELEDYRAANAAKSSNGDGPGRATR</sequence>
<dbReference type="PANTHER" id="PTHR11864:SF0">
    <property type="entry name" value="PRP40 PRE-MRNA PROCESSING FACTOR 40 HOMOLOG A (YEAST)"/>
    <property type="match status" value="1"/>
</dbReference>
<reference evidence="3" key="1">
    <citation type="submission" date="2022-11" db="UniProtKB">
        <authorList>
            <consortium name="WormBaseParasite"/>
        </authorList>
    </citation>
    <scope>IDENTIFICATION</scope>
</reference>
<dbReference type="GO" id="GO:0003723">
    <property type="term" value="F:RNA binding"/>
    <property type="evidence" value="ECO:0007669"/>
    <property type="project" value="TreeGrafter"/>
</dbReference>
<evidence type="ECO:0000259" key="1">
    <source>
        <dbReference type="PROSITE" id="PS50020"/>
    </source>
</evidence>
<dbReference type="InterPro" id="IPR039726">
    <property type="entry name" value="Prp40-like"/>
</dbReference>
<dbReference type="PROSITE" id="PS50020">
    <property type="entry name" value="WW_DOMAIN_2"/>
    <property type="match status" value="2"/>
</dbReference>
<dbReference type="Pfam" id="PF00397">
    <property type="entry name" value="WW"/>
    <property type="match status" value="2"/>
</dbReference>
<name>A0A915INZ7_ROMCU</name>
<dbReference type="InterPro" id="IPR036020">
    <property type="entry name" value="WW_dom_sf"/>
</dbReference>
<feature type="domain" description="WW" evidence="1">
    <location>
        <begin position="44"/>
        <end position="72"/>
    </location>
</feature>
<dbReference type="SMART" id="SM00456">
    <property type="entry name" value="WW"/>
    <property type="match status" value="2"/>
</dbReference>
<dbReference type="OMA" id="ESIWTEP"/>
<dbReference type="InterPro" id="IPR001202">
    <property type="entry name" value="WW_dom"/>
</dbReference>
<accession>A0A915INZ7</accession>
<organism evidence="2 3">
    <name type="scientific">Romanomermis culicivorax</name>
    <name type="common">Nematode worm</name>
    <dbReference type="NCBI Taxonomy" id="13658"/>
    <lineage>
        <taxon>Eukaryota</taxon>
        <taxon>Metazoa</taxon>
        <taxon>Ecdysozoa</taxon>
        <taxon>Nematoda</taxon>
        <taxon>Enoplea</taxon>
        <taxon>Dorylaimia</taxon>
        <taxon>Mermithida</taxon>
        <taxon>Mermithoidea</taxon>
        <taxon>Mermithidae</taxon>
        <taxon>Romanomermis</taxon>
    </lineage>
</organism>
<feature type="domain" description="WW" evidence="1">
    <location>
        <begin position="1"/>
        <end position="31"/>
    </location>
</feature>
<keyword evidence="2" id="KW-1185">Reference proteome</keyword>
<dbReference type="CDD" id="cd00201">
    <property type="entry name" value="WW"/>
    <property type="match status" value="2"/>
</dbReference>
<dbReference type="GO" id="GO:0005685">
    <property type="term" value="C:U1 snRNP"/>
    <property type="evidence" value="ECO:0007669"/>
    <property type="project" value="TreeGrafter"/>
</dbReference>
<dbReference type="Gene3D" id="2.20.70.10">
    <property type="match status" value="2"/>
</dbReference>
<evidence type="ECO:0000313" key="3">
    <source>
        <dbReference type="WBParaSite" id="nRc.2.0.1.t15600-RA"/>
    </source>
</evidence>